<dbReference type="Gene3D" id="1.10.238.10">
    <property type="entry name" value="EF-hand"/>
    <property type="match status" value="1"/>
</dbReference>
<dbReference type="InterPro" id="IPR002048">
    <property type="entry name" value="EF_hand_dom"/>
</dbReference>
<reference evidence="3" key="1">
    <citation type="submission" date="2021-02" db="EMBL/GenBank/DDBJ databases">
        <authorList>
            <person name="Nowell W R."/>
        </authorList>
    </citation>
    <scope>NUCLEOTIDE SEQUENCE</scope>
</reference>
<dbReference type="GO" id="GO:0005509">
    <property type="term" value="F:calcium ion binding"/>
    <property type="evidence" value="ECO:0007669"/>
    <property type="project" value="InterPro"/>
</dbReference>
<organism evidence="3 5">
    <name type="scientific">Rotaria sordida</name>
    <dbReference type="NCBI Taxonomy" id="392033"/>
    <lineage>
        <taxon>Eukaryota</taxon>
        <taxon>Metazoa</taxon>
        <taxon>Spiralia</taxon>
        <taxon>Gnathifera</taxon>
        <taxon>Rotifera</taxon>
        <taxon>Eurotatoria</taxon>
        <taxon>Bdelloidea</taxon>
        <taxon>Philodinida</taxon>
        <taxon>Philodinidae</taxon>
        <taxon>Rotaria</taxon>
    </lineage>
</organism>
<evidence type="ECO:0000256" key="1">
    <source>
        <dbReference type="ARBA" id="ARBA00022837"/>
    </source>
</evidence>
<dbReference type="InterPro" id="IPR011992">
    <property type="entry name" value="EF-hand-dom_pair"/>
</dbReference>
<dbReference type="EMBL" id="CAJOBD010004589">
    <property type="protein sequence ID" value="CAF4000863.1"/>
    <property type="molecule type" value="Genomic_DNA"/>
</dbReference>
<dbReference type="EMBL" id="CAJNOT010006127">
    <property type="protein sequence ID" value="CAF1482803.1"/>
    <property type="molecule type" value="Genomic_DNA"/>
</dbReference>
<protein>
    <recommendedName>
        <fullName evidence="2">EF-hand domain-containing protein</fullName>
    </recommendedName>
</protein>
<accession>A0A815RWC7</accession>
<gene>
    <name evidence="4" type="ORF">JBS370_LOCUS26266</name>
    <name evidence="3" type="ORF">ZHD862_LOCUS36639</name>
</gene>
<feature type="domain" description="EF-hand" evidence="2">
    <location>
        <begin position="64"/>
        <end position="99"/>
    </location>
</feature>
<dbReference type="AlphaFoldDB" id="A0A815RWC7"/>
<dbReference type="SUPFAM" id="SSF47473">
    <property type="entry name" value="EF-hand"/>
    <property type="match status" value="1"/>
</dbReference>
<evidence type="ECO:0000313" key="4">
    <source>
        <dbReference type="EMBL" id="CAF4000863.1"/>
    </source>
</evidence>
<sequence length="183" mass="21426">MGSRTSRPRFVEWDLDRLEKITTLSKQQYLDLYYQYQNDEAWGGQNMDEKLFFQKYDQMLPGEQTKAESDRAFYAFDYNKSGKLSFEEFVGVVVILNNGSTTLDRITYLIDQYNPTKTNYQIGKDFGKVVFDRLNQYYGINNLDPSSTWSQLVATTGENTDQVSRDQYLAFIAHHPVYSTYIQ</sequence>
<dbReference type="Proteomes" id="UP000663836">
    <property type="component" value="Unassembled WGS sequence"/>
</dbReference>
<proteinExistence type="predicted"/>
<dbReference type="PROSITE" id="PS00018">
    <property type="entry name" value="EF_HAND_1"/>
    <property type="match status" value="1"/>
</dbReference>
<evidence type="ECO:0000313" key="3">
    <source>
        <dbReference type="EMBL" id="CAF1482803.1"/>
    </source>
</evidence>
<dbReference type="PROSITE" id="PS50222">
    <property type="entry name" value="EF_HAND_2"/>
    <property type="match status" value="1"/>
</dbReference>
<dbReference type="InterPro" id="IPR018247">
    <property type="entry name" value="EF_Hand_1_Ca_BS"/>
</dbReference>
<dbReference type="Proteomes" id="UP000663864">
    <property type="component" value="Unassembled WGS sequence"/>
</dbReference>
<comment type="caution">
    <text evidence="3">The sequence shown here is derived from an EMBL/GenBank/DDBJ whole genome shotgun (WGS) entry which is preliminary data.</text>
</comment>
<name>A0A815RWC7_9BILA</name>
<evidence type="ECO:0000313" key="5">
    <source>
        <dbReference type="Proteomes" id="UP000663864"/>
    </source>
</evidence>
<evidence type="ECO:0000259" key="2">
    <source>
        <dbReference type="PROSITE" id="PS50222"/>
    </source>
</evidence>
<keyword evidence="1" id="KW-0106">Calcium</keyword>